<keyword evidence="1" id="KW-0802">TPR repeat</keyword>
<dbReference type="AlphaFoldDB" id="A0A232LQ34"/>
<name>A0A232LQ34_9EURO</name>
<dbReference type="Proteomes" id="UP000243515">
    <property type="component" value="Unassembled WGS sequence"/>
</dbReference>
<dbReference type="InterPro" id="IPR011990">
    <property type="entry name" value="TPR-like_helical_dom_sf"/>
</dbReference>
<proteinExistence type="predicted"/>
<dbReference type="PANTHER" id="PTHR46082:SF6">
    <property type="entry name" value="AAA+ ATPASE DOMAIN-CONTAINING PROTEIN-RELATED"/>
    <property type="match status" value="1"/>
</dbReference>
<dbReference type="EMBL" id="NPHW01005953">
    <property type="protein sequence ID" value="OXV06256.1"/>
    <property type="molecule type" value="Genomic_DNA"/>
</dbReference>
<sequence length="133" mass="14926">MYQRALQGNEKALGPGHTSTLDTVYNLGDLYVKQGKLDDAEKMYQRASQGYEKALGLENVARYRPALNTMWALGNLFADQRHLDEAKEMYSRAYTGFQAVLGPSSNQCQQLENIIASLDSTQGKRKDISILFD</sequence>
<dbReference type="Pfam" id="PF13424">
    <property type="entry name" value="TPR_12"/>
    <property type="match status" value="1"/>
</dbReference>
<feature type="repeat" description="TPR" evidence="1">
    <location>
        <begin position="21"/>
        <end position="54"/>
    </location>
</feature>
<dbReference type="PANTHER" id="PTHR46082">
    <property type="entry name" value="ATP/GTP-BINDING PROTEIN-RELATED"/>
    <property type="match status" value="1"/>
</dbReference>
<gene>
    <name evidence="2" type="ORF">Egran_05976</name>
</gene>
<dbReference type="Gene3D" id="1.25.40.10">
    <property type="entry name" value="Tetratricopeptide repeat domain"/>
    <property type="match status" value="1"/>
</dbReference>
<evidence type="ECO:0000313" key="2">
    <source>
        <dbReference type="EMBL" id="OXV06256.1"/>
    </source>
</evidence>
<keyword evidence="3" id="KW-1185">Reference proteome</keyword>
<dbReference type="InterPro" id="IPR053137">
    <property type="entry name" value="NLR-like"/>
</dbReference>
<comment type="caution">
    <text evidence="2">The sequence shown here is derived from an EMBL/GenBank/DDBJ whole genome shotgun (WGS) entry which is preliminary data.</text>
</comment>
<protein>
    <submittedName>
        <fullName evidence="2">Uncharacterized protein</fullName>
    </submittedName>
</protein>
<dbReference type="InterPro" id="IPR019734">
    <property type="entry name" value="TPR_rpt"/>
</dbReference>
<dbReference type="SUPFAM" id="SSF48452">
    <property type="entry name" value="TPR-like"/>
    <property type="match status" value="1"/>
</dbReference>
<dbReference type="PROSITE" id="PS50005">
    <property type="entry name" value="TPR"/>
    <property type="match status" value="1"/>
</dbReference>
<accession>A0A232LQ34</accession>
<evidence type="ECO:0000313" key="3">
    <source>
        <dbReference type="Proteomes" id="UP000243515"/>
    </source>
</evidence>
<reference evidence="2 3" key="1">
    <citation type="journal article" date="2015" name="Environ. Microbiol.">
        <title>Metagenome sequence of Elaphomyces granulatus from sporocarp tissue reveals Ascomycota ectomycorrhizal fingerprints of genome expansion and a Proteobacteria-rich microbiome.</title>
        <authorList>
            <person name="Quandt C.A."/>
            <person name="Kohler A."/>
            <person name="Hesse C.N."/>
            <person name="Sharpton T.J."/>
            <person name="Martin F."/>
            <person name="Spatafora J.W."/>
        </authorList>
    </citation>
    <scope>NUCLEOTIDE SEQUENCE [LARGE SCALE GENOMIC DNA]</scope>
    <source>
        <strain evidence="2 3">OSC145934</strain>
    </source>
</reference>
<organism evidence="2 3">
    <name type="scientific">Elaphomyces granulatus</name>
    <dbReference type="NCBI Taxonomy" id="519963"/>
    <lineage>
        <taxon>Eukaryota</taxon>
        <taxon>Fungi</taxon>
        <taxon>Dikarya</taxon>
        <taxon>Ascomycota</taxon>
        <taxon>Pezizomycotina</taxon>
        <taxon>Eurotiomycetes</taxon>
        <taxon>Eurotiomycetidae</taxon>
        <taxon>Eurotiales</taxon>
        <taxon>Elaphomycetaceae</taxon>
        <taxon>Elaphomyces</taxon>
    </lineage>
</organism>
<dbReference type="OrthoDB" id="1658288at2759"/>
<evidence type="ECO:0000256" key="1">
    <source>
        <dbReference type="PROSITE-ProRule" id="PRU00339"/>
    </source>
</evidence>